<feature type="region of interest" description="Disordered" evidence="1">
    <location>
        <begin position="121"/>
        <end position="159"/>
    </location>
</feature>
<dbReference type="EMBL" id="JAFLRD010000012">
    <property type="protein sequence ID" value="MBO0417023.1"/>
    <property type="molecule type" value="Genomic_DNA"/>
</dbReference>
<evidence type="ECO:0000256" key="1">
    <source>
        <dbReference type="SAM" id="MobiDB-lite"/>
    </source>
</evidence>
<evidence type="ECO:0000313" key="3">
    <source>
        <dbReference type="Proteomes" id="UP000664349"/>
    </source>
</evidence>
<reference evidence="2 3" key="1">
    <citation type="submission" date="2021-03" db="EMBL/GenBank/DDBJ databases">
        <title>First Case of infection caused by Chromobacterium haemolyticum derived from water in China.</title>
        <authorList>
            <person name="Chen J."/>
            <person name="Liu C."/>
        </authorList>
    </citation>
    <scope>NUCLEOTIDE SEQUENCE [LARGE SCALE GENOMIC DNA]</scope>
    <source>
        <strain evidence="2 3">WJ-5</strain>
    </source>
</reference>
<proteinExistence type="predicted"/>
<gene>
    <name evidence="2" type="ORF">J1C50_16050</name>
</gene>
<dbReference type="RefSeq" id="WP_200123165.1">
    <property type="nucleotide sequence ID" value="NZ_JAEILV010000025.1"/>
</dbReference>
<dbReference type="Proteomes" id="UP000664349">
    <property type="component" value="Unassembled WGS sequence"/>
</dbReference>
<evidence type="ECO:0000313" key="2">
    <source>
        <dbReference type="EMBL" id="MBO0417023.1"/>
    </source>
</evidence>
<organism evidence="2 3">
    <name type="scientific">Chromobacterium haemolyticum</name>
    <dbReference type="NCBI Taxonomy" id="394935"/>
    <lineage>
        <taxon>Bacteria</taxon>
        <taxon>Pseudomonadati</taxon>
        <taxon>Pseudomonadota</taxon>
        <taxon>Betaproteobacteria</taxon>
        <taxon>Neisseriales</taxon>
        <taxon>Chromobacteriaceae</taxon>
        <taxon>Chromobacterium</taxon>
    </lineage>
</organism>
<protein>
    <submittedName>
        <fullName evidence="2">Uncharacterized protein</fullName>
    </submittedName>
</protein>
<comment type="caution">
    <text evidence="2">The sequence shown here is derived from an EMBL/GenBank/DDBJ whole genome shotgun (WGS) entry which is preliminary data.</text>
</comment>
<name>A0ABS3GS05_9NEIS</name>
<keyword evidence="3" id="KW-1185">Reference proteome</keyword>
<accession>A0ABS3GS05</accession>
<sequence length="159" mass="16598">MTEEVPAAVDMKAEVAVPAEADMTAEAAAPAEEDMTVEAAVPVEEDMTVAGAVPAAAGMTAEAAVPAVPAEVDMKVAAQAPAAMTREARKAAMLPAMPTAARNMEPLPAERLMANLREIVARRQAPTTRPLRTRASNKPADSTRPRLRARPCLWSGGDS</sequence>